<keyword evidence="13" id="KW-1185">Reference proteome</keyword>
<accession>A0A671XVY1</accession>
<feature type="chain" id="PRO_5025426542" evidence="10">
    <location>
        <begin position="18"/>
        <end position="786"/>
    </location>
</feature>
<feature type="signal peptide" evidence="10">
    <location>
        <begin position="1"/>
        <end position="17"/>
    </location>
</feature>
<feature type="region of interest" description="Disordered" evidence="8">
    <location>
        <begin position="678"/>
        <end position="786"/>
    </location>
</feature>
<evidence type="ECO:0000256" key="1">
    <source>
        <dbReference type="ARBA" id="ARBA00004479"/>
    </source>
</evidence>
<dbReference type="GO" id="GO:0009897">
    <property type="term" value="C:external side of plasma membrane"/>
    <property type="evidence" value="ECO:0007669"/>
    <property type="project" value="TreeGrafter"/>
</dbReference>
<dbReference type="SMART" id="SM00060">
    <property type="entry name" value="FN3"/>
    <property type="match status" value="3"/>
</dbReference>
<dbReference type="PANTHER" id="PTHR23037:SF38">
    <property type="entry name" value="GRANULOCYTE COLONY-STIMULATING FACTOR RECEPTOR"/>
    <property type="match status" value="1"/>
</dbReference>
<keyword evidence="2 9" id="KW-0812">Transmembrane</keyword>
<keyword evidence="7" id="KW-0325">Glycoprotein</keyword>
<sequence>MYPLLFLLVLGVTPSACKEGSTNTCDVVPKDLYIEAGSSIEIVCLTSCVRGKVYWTLDNKSVDGSRYNTNSTHAVLSLRNFTLPRATLQCHSNDTHQVLGGTTIKTYLKPSNLSCFLHHENMENSTPDQFTCSWEHQVDPSLTINYTVLWTKSDSSESGEICSSTEKTCKNTYKSSNTYFSGSYSATVKAQSAVWEATSDPFEFTPSDIIKIPHPKWSSVTLSSDQLLVKWKIWPYASNYKYHCQVKYSKMINEGTPKWEIIEIEILNENSARWYMTTERLESCSNYTVAVRCNLNKGAWSDWSPEKTVLTKLKKSDYEPRLWRKVEVEKNGDRRVHTMWTEIPPTCQDTFNFTIKQTPYKENTTGVNYMATLCDSSISDVNEDAHTITLEVFHKDSLFAEDSVYVPAVGETGLPEVTGIQTNSTPEGVIRLSWKAPAQPVSGFMIDYTHDGKQYYWKETKDTHASLDGLLDKTPYNITVTPLFDDKTGHGAQVLDICSREGDPGNVNISVVPGHQSAYVSWDVRPQDVCSEEVVSFTIFYSTEQGPELNVTANSKSHHTLQDLTPDTQYTVYVKATAHTRTTNSEVKSFKTTRFDPHFNRTLIIRGTLLIFLVLTVGLCCAVRWKRFKDQLVPDPGRSSVALLASESQNTAPCTFEPSESICSSIYIEEAQTVSTFLPDTGCNENPASDQTRGYDDPAIAPATDRQTEDPVEPVETQPPSSPGELSHLLSSESGLSSPYRSQSPQETPAPKTSKPCKRVPVKQPEKMPPLSVYVSLDMFEQGQGR</sequence>
<dbReference type="GeneID" id="115574442"/>
<dbReference type="OMA" id="CAIQWKK"/>
<evidence type="ECO:0000256" key="8">
    <source>
        <dbReference type="SAM" id="MobiDB-lite"/>
    </source>
</evidence>
<evidence type="ECO:0000256" key="6">
    <source>
        <dbReference type="ARBA" id="ARBA00023170"/>
    </source>
</evidence>
<gene>
    <name evidence="12" type="primary">LOC115574442</name>
</gene>
<feature type="domain" description="Fibronectin type-III" evidence="11">
    <location>
        <begin position="503"/>
        <end position="595"/>
    </location>
</feature>
<evidence type="ECO:0000256" key="7">
    <source>
        <dbReference type="ARBA" id="ARBA00023180"/>
    </source>
</evidence>
<feature type="domain" description="Fibronectin type-III" evidence="11">
    <location>
        <begin position="109"/>
        <end position="208"/>
    </location>
</feature>
<dbReference type="InParanoid" id="A0A671XVY1"/>
<comment type="subcellular location">
    <subcellularLocation>
        <location evidence="1">Membrane</location>
        <topology evidence="1">Single-pass type I membrane protein</topology>
    </subcellularLocation>
</comment>
<dbReference type="Gene3D" id="2.60.40.10">
    <property type="entry name" value="Immunoglobulins"/>
    <property type="match status" value="5"/>
</dbReference>
<dbReference type="GeneTree" id="ENSGT00940000155603"/>
<evidence type="ECO:0000256" key="10">
    <source>
        <dbReference type="SAM" id="SignalP"/>
    </source>
</evidence>
<keyword evidence="6" id="KW-0675">Receptor</keyword>
<protein>
    <submittedName>
        <fullName evidence="12">Interleukin-31 receptor subunit alpha-like</fullName>
    </submittedName>
</protein>
<evidence type="ECO:0000313" key="12">
    <source>
        <dbReference type="Ensembl" id="ENSSAUP00010055364.1"/>
    </source>
</evidence>
<keyword evidence="4 9" id="KW-1133">Transmembrane helix</keyword>
<evidence type="ECO:0000256" key="3">
    <source>
        <dbReference type="ARBA" id="ARBA00022729"/>
    </source>
</evidence>
<dbReference type="PROSITE" id="PS50853">
    <property type="entry name" value="FN3"/>
    <property type="match status" value="3"/>
</dbReference>
<proteinExistence type="predicted"/>
<reference evidence="12" key="1">
    <citation type="submission" date="2021-04" db="EMBL/GenBank/DDBJ databases">
        <authorList>
            <consortium name="Wellcome Sanger Institute Data Sharing"/>
        </authorList>
    </citation>
    <scope>NUCLEOTIDE SEQUENCE [LARGE SCALE GENOMIC DNA]</scope>
</reference>
<evidence type="ECO:0000256" key="2">
    <source>
        <dbReference type="ARBA" id="ARBA00022692"/>
    </source>
</evidence>
<evidence type="ECO:0000259" key="11">
    <source>
        <dbReference type="PROSITE" id="PS50853"/>
    </source>
</evidence>
<dbReference type="Pfam" id="PF00041">
    <property type="entry name" value="fn3"/>
    <property type="match status" value="1"/>
</dbReference>
<dbReference type="AlphaFoldDB" id="A0A671XVY1"/>
<dbReference type="InterPro" id="IPR013783">
    <property type="entry name" value="Ig-like_fold"/>
</dbReference>
<evidence type="ECO:0000313" key="13">
    <source>
        <dbReference type="Proteomes" id="UP000472265"/>
    </source>
</evidence>
<dbReference type="SUPFAM" id="SSF49265">
    <property type="entry name" value="Fibronectin type III"/>
    <property type="match status" value="3"/>
</dbReference>
<dbReference type="OrthoDB" id="9828391at2759"/>
<feature type="compositionally biased region" description="Polar residues" evidence="8">
    <location>
        <begin position="678"/>
        <end position="692"/>
    </location>
</feature>
<evidence type="ECO:0000256" key="5">
    <source>
        <dbReference type="ARBA" id="ARBA00023136"/>
    </source>
</evidence>
<feature type="compositionally biased region" description="Low complexity" evidence="8">
    <location>
        <begin position="723"/>
        <end position="739"/>
    </location>
</feature>
<dbReference type="Ensembl" id="ENSSAUT00010058176.1">
    <property type="protein sequence ID" value="ENSSAUP00010055364.1"/>
    <property type="gene ID" value="ENSSAUG00010022786.1"/>
</dbReference>
<dbReference type="InterPro" id="IPR036116">
    <property type="entry name" value="FN3_sf"/>
</dbReference>
<reference evidence="12" key="3">
    <citation type="submission" date="2025-09" db="UniProtKB">
        <authorList>
            <consortium name="Ensembl"/>
        </authorList>
    </citation>
    <scope>IDENTIFICATION</scope>
</reference>
<name>A0A671XVY1_SPAAU</name>
<keyword evidence="3 10" id="KW-0732">Signal</keyword>
<organism evidence="12 13">
    <name type="scientific">Sparus aurata</name>
    <name type="common">Gilthead sea bream</name>
    <dbReference type="NCBI Taxonomy" id="8175"/>
    <lineage>
        <taxon>Eukaryota</taxon>
        <taxon>Metazoa</taxon>
        <taxon>Chordata</taxon>
        <taxon>Craniata</taxon>
        <taxon>Vertebrata</taxon>
        <taxon>Euteleostomi</taxon>
        <taxon>Actinopterygii</taxon>
        <taxon>Neopterygii</taxon>
        <taxon>Teleostei</taxon>
        <taxon>Neoteleostei</taxon>
        <taxon>Acanthomorphata</taxon>
        <taxon>Eupercaria</taxon>
        <taxon>Spariformes</taxon>
        <taxon>Sparidae</taxon>
        <taxon>Sparus</taxon>
    </lineage>
</organism>
<dbReference type="PANTHER" id="PTHR23037">
    <property type="entry name" value="CYTOKINE RECEPTOR"/>
    <property type="match status" value="1"/>
</dbReference>
<dbReference type="GO" id="GO:0004896">
    <property type="term" value="F:cytokine receptor activity"/>
    <property type="evidence" value="ECO:0007669"/>
    <property type="project" value="TreeGrafter"/>
</dbReference>
<keyword evidence="5 9" id="KW-0472">Membrane</keyword>
<dbReference type="RefSeq" id="XP_030261832.1">
    <property type="nucleotide sequence ID" value="XM_030405972.1"/>
</dbReference>
<dbReference type="Proteomes" id="UP000472265">
    <property type="component" value="Chromosome 22"/>
</dbReference>
<evidence type="ECO:0000256" key="4">
    <source>
        <dbReference type="ARBA" id="ARBA00022989"/>
    </source>
</evidence>
<dbReference type="InterPro" id="IPR003961">
    <property type="entry name" value="FN3_dom"/>
</dbReference>
<reference evidence="12" key="2">
    <citation type="submission" date="2025-08" db="UniProtKB">
        <authorList>
            <consortium name="Ensembl"/>
        </authorList>
    </citation>
    <scope>IDENTIFICATION</scope>
</reference>
<feature type="transmembrane region" description="Helical" evidence="9">
    <location>
        <begin position="603"/>
        <end position="623"/>
    </location>
</feature>
<feature type="domain" description="Fibronectin type-III" evidence="11">
    <location>
        <begin position="211"/>
        <end position="314"/>
    </location>
</feature>
<dbReference type="CDD" id="cd00063">
    <property type="entry name" value="FN3"/>
    <property type="match status" value="1"/>
</dbReference>
<evidence type="ECO:0000256" key="9">
    <source>
        <dbReference type="SAM" id="Phobius"/>
    </source>
</evidence>